<evidence type="ECO:0000256" key="1">
    <source>
        <dbReference type="ARBA" id="ARBA00000085"/>
    </source>
</evidence>
<keyword evidence="14" id="KW-1185">Reference proteome</keyword>
<dbReference type="Pfam" id="PF00072">
    <property type="entry name" value="Response_reg"/>
    <property type="match status" value="1"/>
</dbReference>
<dbReference type="SMART" id="SM00091">
    <property type="entry name" value="PAS"/>
    <property type="match status" value="2"/>
</dbReference>
<dbReference type="InterPro" id="IPR000700">
    <property type="entry name" value="PAS-assoc_C"/>
</dbReference>
<dbReference type="SMART" id="SM00086">
    <property type="entry name" value="PAC"/>
    <property type="match status" value="2"/>
</dbReference>
<dbReference type="EC" id="2.7.13.3" evidence="2"/>
<dbReference type="PROSITE" id="PS50110">
    <property type="entry name" value="RESPONSE_REGULATORY"/>
    <property type="match status" value="1"/>
</dbReference>
<dbReference type="Pfam" id="PF13426">
    <property type="entry name" value="PAS_9"/>
    <property type="match status" value="1"/>
</dbReference>
<dbReference type="PROSITE" id="PS50112">
    <property type="entry name" value="PAS"/>
    <property type="match status" value="2"/>
</dbReference>
<dbReference type="Gene3D" id="1.10.287.130">
    <property type="match status" value="1"/>
</dbReference>
<feature type="compositionally biased region" description="Basic and acidic residues" evidence="8">
    <location>
        <begin position="567"/>
        <end position="576"/>
    </location>
</feature>
<comment type="catalytic activity">
    <reaction evidence="1">
        <text>ATP + protein L-histidine = ADP + protein N-phospho-L-histidine.</text>
        <dbReference type="EC" id="2.7.13.3"/>
    </reaction>
</comment>
<dbReference type="Proteomes" id="UP001056708">
    <property type="component" value="Chromosome"/>
</dbReference>
<dbReference type="CDD" id="cd17546">
    <property type="entry name" value="REC_hyHK_CKI1_RcsC-like"/>
    <property type="match status" value="1"/>
</dbReference>
<dbReference type="InterPro" id="IPR005467">
    <property type="entry name" value="His_kinase_dom"/>
</dbReference>
<gene>
    <name evidence="13" type="ORF">NEA10_06100</name>
</gene>
<evidence type="ECO:0000259" key="9">
    <source>
        <dbReference type="PROSITE" id="PS50109"/>
    </source>
</evidence>
<reference evidence="13" key="1">
    <citation type="submission" date="2022-06" db="EMBL/GenBank/DDBJ databases">
        <title>Genome sequence of Phormidium yuhuli AB48 isolated from an industrial photobioreactor environment.</title>
        <authorList>
            <person name="Qiu Y."/>
            <person name="Noonan A.J.C."/>
            <person name="Dofher K."/>
            <person name="Koch M."/>
            <person name="Kieft B."/>
            <person name="Lin X."/>
            <person name="Ziels R.M."/>
            <person name="Hallam S.J."/>
        </authorList>
    </citation>
    <scope>NUCLEOTIDE SEQUENCE</scope>
    <source>
        <strain evidence="13">AB48</strain>
    </source>
</reference>
<organism evidence="13 14">
    <name type="scientific">Phormidium yuhuli AB48</name>
    <dbReference type="NCBI Taxonomy" id="2940671"/>
    <lineage>
        <taxon>Bacteria</taxon>
        <taxon>Bacillati</taxon>
        <taxon>Cyanobacteriota</taxon>
        <taxon>Cyanophyceae</taxon>
        <taxon>Oscillatoriophycideae</taxon>
        <taxon>Oscillatoriales</taxon>
        <taxon>Oscillatoriaceae</taxon>
        <taxon>Phormidium</taxon>
        <taxon>Phormidium yuhuli</taxon>
    </lineage>
</organism>
<proteinExistence type="predicted"/>
<dbReference type="Pfam" id="PF02518">
    <property type="entry name" value="HATPase_c"/>
    <property type="match status" value="1"/>
</dbReference>
<dbReference type="InterPro" id="IPR013656">
    <property type="entry name" value="PAS_4"/>
</dbReference>
<evidence type="ECO:0000256" key="7">
    <source>
        <dbReference type="PROSITE-ProRule" id="PRU00169"/>
    </source>
</evidence>
<dbReference type="PRINTS" id="PR00344">
    <property type="entry name" value="BCTRLSENSOR"/>
</dbReference>
<dbReference type="InterPro" id="IPR003661">
    <property type="entry name" value="HisK_dim/P_dom"/>
</dbReference>
<sequence length="710" mass="79618">MSLERENHKLRRRVAELEQELQEQRRFDNPMEPMSQGFATSVFPHSLEAPLSPAEDRFCLDSQLFCAYVEAANDMVYAVDLQGHVTFINSYGERLLGCSPQGWRGKTYLEFISPLYRDVTAQAFEKLLTSGELKDFEFQVQTSAGTCLDLEVNGRLLYHQGVLVGGLGIARDVTERKQVQRQLQMFMKAVDSAYDSVTIVDPDGTLIYVNTATARMFGYQQEQLIGQQNTLFYQDDAVISMESLIERVFVSEQLGWSGEVMCQRASGDSFPALLSVGVMLRDAPRPMAEGMSLSPAQVDRILITYRDITEQKNSQAKLAATNLELERASRLKSVFLANMSHELRTPLTSILGFSNLLLQKMFGSLNSKQILYLERIHDSGEHLLKLISDVLDLSKVEAGKIELTLHSLVATQICREAIALMSEQARLKQISLTLEVKNPEIRVMADELRLRQMLLNLLSNAIKFSEAGTQVQLNVEQDKTYVYLRVRDHGLGIPESQQALLFQPFQQLDSSLARHHEGTGLGLALTRKLAELHGGTVTCRSTLGEGSQFTIILPRQVQIPSLPMETHPGRDGRTESPEGESGSLLLVEDHQANALLLTDILEFWGYCVTHVKDAYEALAWLQDHHPDAMLVDIHLPEFDGLQLTQEVRQSFAEPRIPIIAITALAMAGDRQRCLDAGCDDYLTKPVSCDRLAELLKKHLDRTPDPSYPPE</sequence>
<dbReference type="Pfam" id="PF00512">
    <property type="entry name" value="HisKA"/>
    <property type="match status" value="1"/>
</dbReference>
<feature type="domain" description="PAS" evidence="11">
    <location>
        <begin position="61"/>
        <end position="131"/>
    </location>
</feature>
<evidence type="ECO:0000313" key="13">
    <source>
        <dbReference type="EMBL" id="USR92292.1"/>
    </source>
</evidence>
<dbReference type="SMART" id="SM00388">
    <property type="entry name" value="HisKA"/>
    <property type="match status" value="1"/>
</dbReference>
<evidence type="ECO:0000256" key="4">
    <source>
        <dbReference type="ARBA" id="ARBA00022679"/>
    </source>
</evidence>
<keyword evidence="4" id="KW-0808">Transferase</keyword>
<keyword evidence="6" id="KW-0902">Two-component regulatory system</keyword>
<dbReference type="PANTHER" id="PTHR43047">
    <property type="entry name" value="TWO-COMPONENT HISTIDINE PROTEIN KINASE"/>
    <property type="match status" value="1"/>
</dbReference>
<dbReference type="RefSeq" id="WP_252664391.1">
    <property type="nucleotide sequence ID" value="NZ_CP098611.1"/>
</dbReference>
<dbReference type="InterPro" id="IPR035965">
    <property type="entry name" value="PAS-like_dom_sf"/>
</dbReference>
<feature type="modified residue" description="4-aspartylphosphate" evidence="7">
    <location>
        <position position="632"/>
    </location>
</feature>
<evidence type="ECO:0000259" key="11">
    <source>
        <dbReference type="PROSITE" id="PS50112"/>
    </source>
</evidence>
<dbReference type="InterPro" id="IPR036097">
    <property type="entry name" value="HisK_dim/P_sf"/>
</dbReference>
<dbReference type="Gene3D" id="3.30.565.10">
    <property type="entry name" value="Histidine kinase-like ATPase, C-terminal domain"/>
    <property type="match status" value="1"/>
</dbReference>
<feature type="region of interest" description="Disordered" evidence="8">
    <location>
        <begin position="562"/>
        <end position="581"/>
    </location>
</feature>
<dbReference type="SUPFAM" id="SSF52172">
    <property type="entry name" value="CheY-like"/>
    <property type="match status" value="1"/>
</dbReference>
<dbReference type="EMBL" id="CP098611">
    <property type="protein sequence ID" value="USR92292.1"/>
    <property type="molecule type" value="Genomic_DNA"/>
</dbReference>
<evidence type="ECO:0000259" key="12">
    <source>
        <dbReference type="PROSITE" id="PS50113"/>
    </source>
</evidence>
<keyword evidence="3 7" id="KW-0597">Phosphoprotein</keyword>
<evidence type="ECO:0000259" key="10">
    <source>
        <dbReference type="PROSITE" id="PS50110"/>
    </source>
</evidence>
<dbReference type="InterPro" id="IPR000014">
    <property type="entry name" value="PAS"/>
</dbReference>
<name>A0ABY5AST4_9CYAN</name>
<evidence type="ECO:0000256" key="6">
    <source>
        <dbReference type="ARBA" id="ARBA00023012"/>
    </source>
</evidence>
<dbReference type="SUPFAM" id="SSF47384">
    <property type="entry name" value="Homodimeric domain of signal transducing histidine kinase"/>
    <property type="match status" value="1"/>
</dbReference>
<dbReference type="NCBIfam" id="TIGR00229">
    <property type="entry name" value="sensory_box"/>
    <property type="match status" value="2"/>
</dbReference>
<dbReference type="InterPro" id="IPR011006">
    <property type="entry name" value="CheY-like_superfamily"/>
</dbReference>
<evidence type="ECO:0000256" key="8">
    <source>
        <dbReference type="SAM" id="MobiDB-lite"/>
    </source>
</evidence>
<dbReference type="InterPro" id="IPR036890">
    <property type="entry name" value="HATPase_C_sf"/>
</dbReference>
<evidence type="ECO:0000256" key="3">
    <source>
        <dbReference type="ARBA" id="ARBA00022553"/>
    </source>
</evidence>
<feature type="domain" description="Histidine kinase" evidence="9">
    <location>
        <begin position="338"/>
        <end position="557"/>
    </location>
</feature>
<dbReference type="InterPro" id="IPR001789">
    <property type="entry name" value="Sig_transdc_resp-reg_receiver"/>
</dbReference>
<dbReference type="Gene3D" id="3.40.50.2300">
    <property type="match status" value="1"/>
</dbReference>
<keyword evidence="5" id="KW-0418">Kinase</keyword>
<evidence type="ECO:0000256" key="2">
    <source>
        <dbReference type="ARBA" id="ARBA00012438"/>
    </source>
</evidence>
<dbReference type="InterPro" id="IPR003594">
    <property type="entry name" value="HATPase_dom"/>
</dbReference>
<dbReference type="Pfam" id="PF08448">
    <property type="entry name" value="PAS_4"/>
    <property type="match status" value="1"/>
</dbReference>
<feature type="domain" description="Response regulatory" evidence="10">
    <location>
        <begin position="583"/>
        <end position="699"/>
    </location>
</feature>
<dbReference type="SUPFAM" id="SSF55785">
    <property type="entry name" value="PYP-like sensor domain (PAS domain)"/>
    <property type="match status" value="2"/>
</dbReference>
<evidence type="ECO:0000256" key="5">
    <source>
        <dbReference type="ARBA" id="ARBA00022777"/>
    </source>
</evidence>
<dbReference type="CDD" id="cd16922">
    <property type="entry name" value="HATPase_EvgS-ArcB-TorS-like"/>
    <property type="match status" value="1"/>
</dbReference>
<dbReference type="InterPro" id="IPR004358">
    <property type="entry name" value="Sig_transdc_His_kin-like_C"/>
</dbReference>
<dbReference type="SUPFAM" id="SSF55874">
    <property type="entry name" value="ATPase domain of HSP90 chaperone/DNA topoisomerase II/histidine kinase"/>
    <property type="match status" value="1"/>
</dbReference>
<dbReference type="PANTHER" id="PTHR43047:SF63">
    <property type="entry name" value="HISTIDINE KINASE"/>
    <property type="match status" value="1"/>
</dbReference>
<dbReference type="SMART" id="SM00448">
    <property type="entry name" value="REC"/>
    <property type="match status" value="1"/>
</dbReference>
<evidence type="ECO:0000313" key="14">
    <source>
        <dbReference type="Proteomes" id="UP001056708"/>
    </source>
</evidence>
<dbReference type="CDD" id="cd00082">
    <property type="entry name" value="HisKA"/>
    <property type="match status" value="1"/>
</dbReference>
<dbReference type="PROSITE" id="PS50109">
    <property type="entry name" value="HIS_KIN"/>
    <property type="match status" value="1"/>
</dbReference>
<feature type="domain" description="PAC" evidence="12">
    <location>
        <begin position="134"/>
        <end position="185"/>
    </location>
</feature>
<accession>A0ABY5AST4</accession>
<dbReference type="CDD" id="cd00130">
    <property type="entry name" value="PAS"/>
    <property type="match status" value="2"/>
</dbReference>
<dbReference type="PROSITE" id="PS50113">
    <property type="entry name" value="PAC"/>
    <property type="match status" value="1"/>
</dbReference>
<feature type="domain" description="PAS" evidence="11">
    <location>
        <begin position="182"/>
        <end position="252"/>
    </location>
</feature>
<protein>
    <recommendedName>
        <fullName evidence="2">histidine kinase</fullName>
        <ecNumber evidence="2">2.7.13.3</ecNumber>
    </recommendedName>
</protein>
<dbReference type="SMART" id="SM00387">
    <property type="entry name" value="HATPase_c"/>
    <property type="match status" value="1"/>
</dbReference>
<dbReference type="Gene3D" id="3.30.450.20">
    <property type="entry name" value="PAS domain"/>
    <property type="match status" value="2"/>
</dbReference>
<dbReference type="InterPro" id="IPR001610">
    <property type="entry name" value="PAC"/>
</dbReference>